<evidence type="ECO:0000313" key="3">
    <source>
        <dbReference type="Proteomes" id="UP000597762"/>
    </source>
</evidence>
<reference evidence="2" key="1">
    <citation type="submission" date="2021-01" db="EMBL/GenBank/DDBJ databases">
        <authorList>
            <person name="Li R."/>
            <person name="Bekaert M."/>
        </authorList>
    </citation>
    <scope>NUCLEOTIDE SEQUENCE</scope>
    <source>
        <strain evidence="2">Farmed</strain>
    </source>
</reference>
<feature type="compositionally biased region" description="Polar residues" evidence="1">
    <location>
        <begin position="165"/>
        <end position="195"/>
    </location>
</feature>
<dbReference type="AlphaFoldDB" id="A0A812C460"/>
<dbReference type="OrthoDB" id="2272314at2759"/>
<protein>
    <submittedName>
        <fullName evidence="2">Uncharacterized protein</fullName>
    </submittedName>
</protein>
<gene>
    <name evidence="2" type="ORF">SPHA_27403</name>
</gene>
<dbReference type="PANTHER" id="PTHR45786:SF74">
    <property type="entry name" value="ATP-DEPENDENT DNA HELICASE"/>
    <property type="match status" value="1"/>
</dbReference>
<name>A0A812C460_ACAPH</name>
<organism evidence="2 3">
    <name type="scientific">Acanthosepion pharaonis</name>
    <name type="common">Pharaoh cuttlefish</name>
    <name type="synonym">Sepia pharaonis</name>
    <dbReference type="NCBI Taxonomy" id="158019"/>
    <lineage>
        <taxon>Eukaryota</taxon>
        <taxon>Metazoa</taxon>
        <taxon>Spiralia</taxon>
        <taxon>Lophotrochozoa</taxon>
        <taxon>Mollusca</taxon>
        <taxon>Cephalopoda</taxon>
        <taxon>Coleoidea</taxon>
        <taxon>Decapodiformes</taxon>
        <taxon>Sepiida</taxon>
        <taxon>Sepiina</taxon>
        <taxon>Sepiidae</taxon>
        <taxon>Acanthosepion</taxon>
    </lineage>
</organism>
<proteinExistence type="predicted"/>
<feature type="region of interest" description="Disordered" evidence="1">
    <location>
        <begin position="165"/>
        <end position="197"/>
    </location>
</feature>
<sequence length="603" mass="68533">MSRLQCDYHRSINAPPSQVSQSQEERANCLAGKATYRASLRSRLKNAQRSRMSKGIFAQPSTQGYRPLCLLTATAVCAKSAEVTPLRRSVHNDTNAATTARSRTVETFNRRRVRQSNDATATASARSAETLLRRTVRNARNAVTNARSRAAETFVRWRARQSSDAAATTRSMESETEQQQATCNSRNAAVTSDAGNSKGLKTRARRISTAATIIAAVRLFQILQARHLRLDGVIQRRPLYYLPSSSFWFSLAFNYDPVINLTVCVDINVGYMNCVRQFCNARIWAGEPAGLCCSSVRLPHLRTVPLKGLKAGFHPDSIHCLKTVREYNFFEMTSFGAQLFREQSWMPTFKVQGQVYHRIGSLLPEETSTLKFLQLYFIADYSLQAKFVFCRRREVLRTRTSCYYFRPCFTRLTATFAVSNMLWKRLRFLPSALGGAVHRISETHQSYDAMQYPLLFPYGDDGYYFGILLHTPGGQPTTPSKALLCKAFHSYRFMDRDGEFNLLHMCSHRRHLCHHHDQSERTCFFLWLLLHGGSLFRHSLRRNMAHNQALVPLNKSLRVIRDSTDLMDGLALLLSSDIRLTLSVIAKGTRRRVANTYREASST</sequence>
<dbReference type="EMBL" id="CAHIKZ030001061">
    <property type="protein sequence ID" value="CAE1251139.1"/>
    <property type="molecule type" value="Genomic_DNA"/>
</dbReference>
<evidence type="ECO:0000256" key="1">
    <source>
        <dbReference type="SAM" id="MobiDB-lite"/>
    </source>
</evidence>
<keyword evidence="3" id="KW-1185">Reference proteome</keyword>
<evidence type="ECO:0000313" key="2">
    <source>
        <dbReference type="EMBL" id="CAE1251139.1"/>
    </source>
</evidence>
<dbReference type="PANTHER" id="PTHR45786">
    <property type="entry name" value="DNA BINDING PROTEIN-LIKE"/>
    <property type="match status" value="1"/>
</dbReference>
<dbReference type="Proteomes" id="UP000597762">
    <property type="component" value="Unassembled WGS sequence"/>
</dbReference>
<comment type="caution">
    <text evidence="2">The sequence shown here is derived from an EMBL/GenBank/DDBJ whole genome shotgun (WGS) entry which is preliminary data.</text>
</comment>
<accession>A0A812C460</accession>